<dbReference type="Proteomes" id="UP001165065">
    <property type="component" value="Unassembled WGS sequence"/>
</dbReference>
<comment type="caution">
    <text evidence="1">The sequence shown here is derived from an EMBL/GenBank/DDBJ whole genome shotgun (WGS) entry which is preliminary data.</text>
</comment>
<protein>
    <submittedName>
        <fullName evidence="1">Uncharacterized protein</fullName>
    </submittedName>
</protein>
<evidence type="ECO:0000313" key="2">
    <source>
        <dbReference type="Proteomes" id="UP001165065"/>
    </source>
</evidence>
<sequence length="245" mass="27262">MHVFDKNSENVMDATQAKNLGLYDHVDGALPFYAVDPASAASSGVCIEYSADPNDSPSSPTSHSCTECVAYYDDWCNSQWTKAAPGQWDATCDAICTNQCSAYCGTPPTVIHASKLNRLKTAGLFPDEFEGAQGTSKITPRSMHDIKDPLLGYSYEPDEFDKKILQSKLGHTLTAAMNDSDFIDDRNIDLDGLQAIREKECKLLYKKYPITGKMTPDEVFWRKWGKRKDFNAGILKGKCEEFLNK</sequence>
<gene>
    <name evidence="1" type="ORF">TrCOL_g752</name>
</gene>
<proteinExistence type="predicted"/>
<accession>A0A9W7GE34</accession>
<dbReference type="AlphaFoldDB" id="A0A9W7GE34"/>
<name>A0A9W7GE34_9STRA</name>
<keyword evidence="2" id="KW-1185">Reference proteome</keyword>
<reference evidence="2" key="1">
    <citation type="journal article" date="2023" name="Commun. Biol.">
        <title>Genome analysis of Parmales, the sister group of diatoms, reveals the evolutionary specialization of diatoms from phago-mixotrophs to photoautotrophs.</title>
        <authorList>
            <person name="Ban H."/>
            <person name="Sato S."/>
            <person name="Yoshikawa S."/>
            <person name="Yamada K."/>
            <person name="Nakamura Y."/>
            <person name="Ichinomiya M."/>
            <person name="Sato N."/>
            <person name="Blanc-Mathieu R."/>
            <person name="Endo H."/>
            <person name="Kuwata A."/>
            <person name="Ogata H."/>
        </authorList>
    </citation>
    <scope>NUCLEOTIDE SEQUENCE [LARGE SCALE GENOMIC DNA]</scope>
</reference>
<dbReference type="EMBL" id="BRYA01001477">
    <property type="protein sequence ID" value="GMI44326.1"/>
    <property type="molecule type" value="Genomic_DNA"/>
</dbReference>
<evidence type="ECO:0000313" key="1">
    <source>
        <dbReference type="EMBL" id="GMI44326.1"/>
    </source>
</evidence>
<organism evidence="1 2">
    <name type="scientific">Triparma columacea</name>
    <dbReference type="NCBI Taxonomy" id="722753"/>
    <lineage>
        <taxon>Eukaryota</taxon>
        <taxon>Sar</taxon>
        <taxon>Stramenopiles</taxon>
        <taxon>Ochrophyta</taxon>
        <taxon>Bolidophyceae</taxon>
        <taxon>Parmales</taxon>
        <taxon>Triparmaceae</taxon>
        <taxon>Triparma</taxon>
    </lineage>
</organism>